<sequence>MRAKAFADWLMNVDHRDIRQARDYVSRVRRVENALSEYLLRSVNLDEEFNNDNCDFILSLLSIEHDKKISNTINLPESKDGLSKLKTAVNKYIRFCNALKQE</sequence>
<evidence type="ECO:0000313" key="2">
    <source>
        <dbReference type="Proteomes" id="UP000198304"/>
    </source>
</evidence>
<dbReference type="AlphaFoldDB" id="A0A239I1H6"/>
<name>A0A239I1H6_9FIRM</name>
<dbReference type="EMBL" id="FZOJ01000025">
    <property type="protein sequence ID" value="SNS87379.1"/>
    <property type="molecule type" value="Genomic_DNA"/>
</dbReference>
<dbReference type="OrthoDB" id="7057240at2"/>
<dbReference type="Proteomes" id="UP000198304">
    <property type="component" value="Unassembled WGS sequence"/>
</dbReference>
<organism evidence="1 2">
    <name type="scientific">Anaerovirgula multivorans</name>
    <dbReference type="NCBI Taxonomy" id="312168"/>
    <lineage>
        <taxon>Bacteria</taxon>
        <taxon>Bacillati</taxon>
        <taxon>Bacillota</taxon>
        <taxon>Clostridia</taxon>
        <taxon>Peptostreptococcales</taxon>
        <taxon>Natronincolaceae</taxon>
        <taxon>Anaerovirgula</taxon>
    </lineage>
</organism>
<protein>
    <submittedName>
        <fullName evidence="1">Uncharacterized protein</fullName>
    </submittedName>
</protein>
<dbReference type="RefSeq" id="WP_089284424.1">
    <property type="nucleotide sequence ID" value="NZ_FZOJ01000025.1"/>
</dbReference>
<reference evidence="2" key="1">
    <citation type="submission" date="2017-06" db="EMBL/GenBank/DDBJ databases">
        <authorList>
            <person name="Varghese N."/>
            <person name="Submissions S."/>
        </authorList>
    </citation>
    <scope>NUCLEOTIDE SEQUENCE [LARGE SCALE GENOMIC DNA]</scope>
    <source>
        <strain evidence="2">SCA</strain>
    </source>
</reference>
<accession>A0A239I1H6</accession>
<proteinExistence type="predicted"/>
<gene>
    <name evidence="1" type="ORF">SAMN05446037_102511</name>
</gene>
<evidence type="ECO:0000313" key="1">
    <source>
        <dbReference type="EMBL" id="SNS87379.1"/>
    </source>
</evidence>
<keyword evidence="2" id="KW-1185">Reference proteome</keyword>